<organism evidence="1 2">
    <name type="scientific">Streptomyces hebeiensis</name>
    <dbReference type="NCBI Taxonomy" id="229486"/>
    <lineage>
        <taxon>Bacteria</taxon>
        <taxon>Bacillati</taxon>
        <taxon>Actinomycetota</taxon>
        <taxon>Actinomycetes</taxon>
        <taxon>Kitasatosporales</taxon>
        <taxon>Streptomycetaceae</taxon>
        <taxon>Streptomyces</taxon>
    </lineage>
</organism>
<dbReference type="Proteomes" id="UP001501371">
    <property type="component" value="Unassembled WGS sequence"/>
</dbReference>
<evidence type="ECO:0000313" key="2">
    <source>
        <dbReference type="Proteomes" id="UP001501371"/>
    </source>
</evidence>
<name>A0ABP4FN53_9ACTN</name>
<dbReference type="Pfam" id="PF14100">
    <property type="entry name" value="DUF6807"/>
    <property type="match status" value="1"/>
</dbReference>
<dbReference type="RefSeq" id="WP_344281244.1">
    <property type="nucleotide sequence ID" value="NZ_BAAAKV010000053.1"/>
</dbReference>
<dbReference type="EMBL" id="BAAAKV010000053">
    <property type="protein sequence ID" value="GAA1187457.1"/>
    <property type="molecule type" value="Genomic_DNA"/>
</dbReference>
<protein>
    <submittedName>
        <fullName evidence="1">PmoA family protein</fullName>
    </submittedName>
</protein>
<proteinExistence type="predicted"/>
<reference evidence="2" key="1">
    <citation type="journal article" date="2019" name="Int. J. Syst. Evol. Microbiol.">
        <title>The Global Catalogue of Microorganisms (GCM) 10K type strain sequencing project: providing services to taxonomists for standard genome sequencing and annotation.</title>
        <authorList>
            <consortium name="The Broad Institute Genomics Platform"/>
            <consortium name="The Broad Institute Genome Sequencing Center for Infectious Disease"/>
            <person name="Wu L."/>
            <person name="Ma J."/>
        </authorList>
    </citation>
    <scope>NUCLEOTIDE SEQUENCE [LARGE SCALE GENOMIC DNA]</scope>
    <source>
        <strain evidence="2">JCM 12696</strain>
    </source>
</reference>
<comment type="caution">
    <text evidence="1">The sequence shown here is derived from an EMBL/GenBank/DDBJ whole genome shotgun (WGS) entry which is preliminary data.</text>
</comment>
<dbReference type="InterPro" id="IPR029475">
    <property type="entry name" value="DUF6807"/>
</dbReference>
<sequence>MTTFDTAPDAASDSAAATAAGTATAVGTATDSDTAAGPADRAPAPAGLLLTHAHGDRIELRAGDVTLLSYVYRPEAAWEAPKPYVHPLRTLSGGVVTDYRPNDHRWHKGLQLTASHLSGQNLWGGNSYVHGQGYLRLPERVGSMSHEDFDEVSAGDGRAVIAERLLWRHHDGTPWAEETRRIEIHDIDHTAGAWTLTWSSAVTNRRDEELRFGSPTTAGREMAGYTGLFWRGPRAFRDGQLLGPELAGQELMGTQAPWVAYSGEFDGRDGHATLVFAHAPENDHTGAGGQHPAHWFVRSDPFAAVAPSWAFHEELVLPPGDTLARRWRVVIADGSWDREKITDYLAGLPW</sequence>
<evidence type="ECO:0000313" key="1">
    <source>
        <dbReference type="EMBL" id="GAA1187457.1"/>
    </source>
</evidence>
<keyword evidence="2" id="KW-1185">Reference proteome</keyword>
<gene>
    <name evidence="1" type="ORF">GCM10009654_51270</name>
</gene>
<accession>A0ABP4FN53</accession>